<name>A0A0F9LVJ1_9ZZZZ</name>
<sequence length="76" mass="8970">MNAIRNYKPKHEPGCCCAVCTTAEFVSRMRTRNEIRHQRCHEILNNPFGFRRKSDQWVEQRPDNGDSYRKATEGEV</sequence>
<accession>A0A0F9LVJ1</accession>
<dbReference type="AlphaFoldDB" id="A0A0F9LVJ1"/>
<evidence type="ECO:0000313" key="2">
    <source>
        <dbReference type="EMBL" id="KKM99154.1"/>
    </source>
</evidence>
<evidence type="ECO:0000256" key="1">
    <source>
        <dbReference type="SAM" id="MobiDB-lite"/>
    </source>
</evidence>
<protein>
    <submittedName>
        <fullName evidence="2">Uncharacterized protein</fullName>
    </submittedName>
</protein>
<reference evidence="2" key="1">
    <citation type="journal article" date="2015" name="Nature">
        <title>Complex archaea that bridge the gap between prokaryotes and eukaryotes.</title>
        <authorList>
            <person name="Spang A."/>
            <person name="Saw J.H."/>
            <person name="Jorgensen S.L."/>
            <person name="Zaremba-Niedzwiedzka K."/>
            <person name="Martijn J."/>
            <person name="Lind A.E."/>
            <person name="van Eijk R."/>
            <person name="Schleper C."/>
            <person name="Guy L."/>
            <person name="Ettema T.J."/>
        </authorList>
    </citation>
    <scope>NUCLEOTIDE SEQUENCE</scope>
</reference>
<gene>
    <name evidence="2" type="ORF">LCGC14_1150760</name>
</gene>
<organism evidence="2">
    <name type="scientific">marine sediment metagenome</name>
    <dbReference type="NCBI Taxonomy" id="412755"/>
    <lineage>
        <taxon>unclassified sequences</taxon>
        <taxon>metagenomes</taxon>
        <taxon>ecological metagenomes</taxon>
    </lineage>
</organism>
<proteinExistence type="predicted"/>
<dbReference type="EMBL" id="LAZR01005530">
    <property type="protein sequence ID" value="KKM99154.1"/>
    <property type="molecule type" value="Genomic_DNA"/>
</dbReference>
<comment type="caution">
    <text evidence="2">The sequence shown here is derived from an EMBL/GenBank/DDBJ whole genome shotgun (WGS) entry which is preliminary data.</text>
</comment>
<feature type="region of interest" description="Disordered" evidence="1">
    <location>
        <begin position="55"/>
        <end position="76"/>
    </location>
</feature>